<evidence type="ECO:0000259" key="1">
    <source>
        <dbReference type="Pfam" id="PF19291"/>
    </source>
</evidence>
<feature type="domain" description="Trehalase-like N-terminal" evidence="1">
    <location>
        <begin position="15"/>
        <end position="85"/>
    </location>
</feature>
<protein>
    <recommendedName>
        <fullName evidence="1">Trehalase-like N-terminal domain-containing protein</fullName>
    </recommendedName>
</protein>
<comment type="caution">
    <text evidence="2">The sequence shown here is derived from an EMBL/GenBank/DDBJ whole genome shotgun (WGS) entry which is preliminary data.</text>
</comment>
<accession>X0TUA9</accession>
<feature type="non-terminal residue" evidence="2">
    <location>
        <position position="86"/>
    </location>
</feature>
<dbReference type="InterPro" id="IPR045582">
    <property type="entry name" value="Trehalase-like_N"/>
</dbReference>
<reference evidence="2" key="1">
    <citation type="journal article" date="2014" name="Front. Microbiol.">
        <title>High frequency of phylogenetically diverse reductive dehalogenase-homologous genes in deep subseafloor sedimentary metagenomes.</title>
        <authorList>
            <person name="Kawai M."/>
            <person name="Futagami T."/>
            <person name="Toyoda A."/>
            <person name="Takaki Y."/>
            <person name="Nishi S."/>
            <person name="Hori S."/>
            <person name="Arai W."/>
            <person name="Tsubouchi T."/>
            <person name="Morono Y."/>
            <person name="Uchiyama I."/>
            <person name="Ito T."/>
            <person name="Fujiyama A."/>
            <person name="Inagaki F."/>
            <person name="Takami H."/>
        </authorList>
    </citation>
    <scope>NUCLEOTIDE SEQUENCE</scope>
    <source>
        <strain evidence="2">Expedition CK06-06</strain>
    </source>
</reference>
<dbReference type="EMBL" id="BARS01016042">
    <property type="protein sequence ID" value="GAF97158.1"/>
    <property type="molecule type" value="Genomic_DNA"/>
</dbReference>
<name>X0TUA9_9ZZZZ</name>
<dbReference type="Pfam" id="PF19291">
    <property type="entry name" value="TREH_N"/>
    <property type="match status" value="1"/>
</dbReference>
<gene>
    <name evidence="2" type="ORF">S01H1_26463</name>
</gene>
<organism evidence="2">
    <name type="scientific">marine sediment metagenome</name>
    <dbReference type="NCBI Taxonomy" id="412755"/>
    <lineage>
        <taxon>unclassified sequences</taxon>
        <taxon>metagenomes</taxon>
        <taxon>ecological metagenomes</taxon>
    </lineage>
</organism>
<proteinExistence type="predicted"/>
<evidence type="ECO:0000313" key="2">
    <source>
        <dbReference type="EMBL" id="GAF97158.1"/>
    </source>
</evidence>
<dbReference type="AlphaFoldDB" id="X0TUA9"/>
<sequence length="86" mass="9532">MRHMASELTDAGLCPPIADYGLISDMHSCALVSRAGSVDWCCFPHFDSAAVFARILDWRKGGYFRVAPRGVRSVSRRYLPGTNVLE</sequence>